<dbReference type="EMBL" id="FNCN01000051">
    <property type="protein sequence ID" value="SDI43331.1"/>
    <property type="molecule type" value="Genomic_DNA"/>
</dbReference>
<proteinExistence type="predicted"/>
<keyword evidence="1" id="KW-0812">Transmembrane</keyword>
<dbReference type="STRING" id="504805.SAMN05421505_15119"/>
<evidence type="ECO:0000313" key="2">
    <source>
        <dbReference type="EMBL" id="SDI43331.1"/>
    </source>
</evidence>
<evidence type="ECO:0000313" key="3">
    <source>
        <dbReference type="Proteomes" id="UP000198923"/>
    </source>
</evidence>
<sequence>MLRMDTNALHAGEQIVLAHGTANLATGAPMHQKHKGRRPGWRRLIALLIGAVVVFGTGASPASASGPNVSVPGTSVLGASTAALRDFDAVTTANERNQWKHLALIGSQYVIFNDRGIIEGPASIRAKWPFLPEQFTHDVDSAGIAFSGPRFRWRHTWTKGNQAIVFEDSGVISGPITLPSPYDGLSDYNTGQLSLIYHMAVRGESYVYFQGYNYQVPNRPLSDFSFLPDRFKRDLDDVSAEVEGGTVKYSFYQGNERIIFDQRGRVYELANLDAKWPFLNYWRSTV</sequence>
<protein>
    <recommendedName>
        <fullName evidence="4">Hemopexin</fullName>
    </recommendedName>
</protein>
<reference evidence="2 3" key="1">
    <citation type="submission" date="2016-10" db="EMBL/GenBank/DDBJ databases">
        <authorList>
            <person name="de Groot N.N."/>
        </authorList>
    </citation>
    <scope>NUCLEOTIDE SEQUENCE [LARGE SCALE GENOMIC DNA]</scope>
    <source>
        <strain evidence="2 3">CPCC 201354</strain>
    </source>
</reference>
<dbReference type="SUPFAM" id="SSF50923">
    <property type="entry name" value="Hemopexin-like domain"/>
    <property type="match status" value="1"/>
</dbReference>
<dbReference type="Gene3D" id="2.110.10.10">
    <property type="entry name" value="Hemopexin-like domain"/>
    <property type="match status" value="1"/>
</dbReference>
<dbReference type="InterPro" id="IPR036375">
    <property type="entry name" value="Hemopexin-like_dom_sf"/>
</dbReference>
<dbReference type="AlphaFoldDB" id="A0A1G8KIS0"/>
<evidence type="ECO:0000256" key="1">
    <source>
        <dbReference type="SAM" id="Phobius"/>
    </source>
</evidence>
<keyword evidence="1" id="KW-0472">Membrane</keyword>
<accession>A0A1G8KIS0</accession>
<keyword evidence="3" id="KW-1185">Reference proteome</keyword>
<name>A0A1G8KIS0_9ACTN</name>
<feature type="transmembrane region" description="Helical" evidence="1">
    <location>
        <begin position="44"/>
        <end position="62"/>
    </location>
</feature>
<evidence type="ECO:0008006" key="4">
    <source>
        <dbReference type="Google" id="ProtNLM"/>
    </source>
</evidence>
<gene>
    <name evidence="2" type="ORF">SAMN05421505_15119</name>
</gene>
<dbReference type="Proteomes" id="UP000198923">
    <property type="component" value="Unassembled WGS sequence"/>
</dbReference>
<keyword evidence="1" id="KW-1133">Transmembrane helix</keyword>
<organism evidence="2 3">
    <name type="scientific">Sinosporangium album</name>
    <dbReference type="NCBI Taxonomy" id="504805"/>
    <lineage>
        <taxon>Bacteria</taxon>
        <taxon>Bacillati</taxon>
        <taxon>Actinomycetota</taxon>
        <taxon>Actinomycetes</taxon>
        <taxon>Streptosporangiales</taxon>
        <taxon>Streptosporangiaceae</taxon>
        <taxon>Sinosporangium</taxon>
    </lineage>
</organism>